<accession>A0ABQ2INI3</accession>
<evidence type="ECO:0000313" key="2">
    <source>
        <dbReference type="Proteomes" id="UP000597656"/>
    </source>
</evidence>
<proteinExistence type="predicted"/>
<gene>
    <name evidence="1" type="ORF">GCM10011609_71580</name>
</gene>
<evidence type="ECO:0000313" key="1">
    <source>
        <dbReference type="EMBL" id="GGN20117.1"/>
    </source>
</evidence>
<sequence>MDTGQHLQVSVLLGPQLLGGTDVSLAGKAHGAEVTYDLGDPGRPAAVPTLLIAVADDSASVTGSGGSDPLANRYAEMDKAFSTIARRGSRRELAAVLHFDSPCDADVAPRPLTSRSVRALRQRLRAPTGRYGSSELGPSLRRALAMARTHPEHEATLVVLSDFALLDSDVEEVLGELAAFPGDVHAVLLGGDASEHNFDPSISVTPVQQGDSPGSVARALFASLMTHRDSDQPPQ</sequence>
<dbReference type="EMBL" id="BMNC01000015">
    <property type="protein sequence ID" value="GGN20117.1"/>
    <property type="molecule type" value="Genomic_DNA"/>
</dbReference>
<keyword evidence="2" id="KW-1185">Reference proteome</keyword>
<reference evidence="2" key="1">
    <citation type="journal article" date="2019" name="Int. J. Syst. Evol. Microbiol.">
        <title>The Global Catalogue of Microorganisms (GCM) 10K type strain sequencing project: providing services to taxonomists for standard genome sequencing and annotation.</title>
        <authorList>
            <consortium name="The Broad Institute Genomics Platform"/>
            <consortium name="The Broad Institute Genome Sequencing Center for Infectious Disease"/>
            <person name="Wu L."/>
            <person name="Ma J."/>
        </authorList>
    </citation>
    <scope>NUCLEOTIDE SEQUENCE [LARGE SCALE GENOMIC DNA]</scope>
    <source>
        <strain evidence="2">CGMCC 4.7319</strain>
    </source>
</reference>
<protein>
    <recommendedName>
        <fullName evidence="3">von Willebrand factor type A domain-containing protein</fullName>
    </recommendedName>
</protein>
<evidence type="ECO:0008006" key="3">
    <source>
        <dbReference type="Google" id="ProtNLM"/>
    </source>
</evidence>
<dbReference type="InterPro" id="IPR036465">
    <property type="entry name" value="vWFA_dom_sf"/>
</dbReference>
<comment type="caution">
    <text evidence="1">The sequence shown here is derived from an EMBL/GenBank/DDBJ whole genome shotgun (WGS) entry which is preliminary data.</text>
</comment>
<name>A0ABQ2INI3_9PSEU</name>
<dbReference type="Gene3D" id="3.40.50.410">
    <property type="entry name" value="von Willebrand factor, type A domain"/>
    <property type="match status" value="1"/>
</dbReference>
<organism evidence="1 2">
    <name type="scientific">Lentzea pudingi</name>
    <dbReference type="NCBI Taxonomy" id="1789439"/>
    <lineage>
        <taxon>Bacteria</taxon>
        <taxon>Bacillati</taxon>
        <taxon>Actinomycetota</taxon>
        <taxon>Actinomycetes</taxon>
        <taxon>Pseudonocardiales</taxon>
        <taxon>Pseudonocardiaceae</taxon>
        <taxon>Lentzea</taxon>
    </lineage>
</organism>
<dbReference type="Proteomes" id="UP000597656">
    <property type="component" value="Unassembled WGS sequence"/>
</dbReference>
<dbReference type="RefSeq" id="WP_189159302.1">
    <property type="nucleotide sequence ID" value="NZ_BMNC01000015.1"/>
</dbReference>